<accession>A0A833WCY9</accession>
<evidence type="ECO:0000259" key="1">
    <source>
        <dbReference type="Pfam" id="PF13320"/>
    </source>
</evidence>
<dbReference type="InterPro" id="IPR025150">
    <property type="entry name" value="GH123_cat"/>
</dbReference>
<dbReference type="AlphaFoldDB" id="A0A833WCY9"/>
<dbReference type="EMBL" id="WSZM01000927">
    <property type="protein sequence ID" value="KAF4028925.1"/>
    <property type="molecule type" value="Genomic_DNA"/>
</dbReference>
<evidence type="ECO:0000313" key="4">
    <source>
        <dbReference type="Proteomes" id="UP000602510"/>
    </source>
</evidence>
<feature type="domain" description="Glycoside hydrolase 123 catalytic" evidence="1">
    <location>
        <begin position="51"/>
        <end position="184"/>
    </location>
</feature>
<reference evidence="2" key="1">
    <citation type="submission" date="2020-04" db="EMBL/GenBank/DDBJ databases">
        <title>Hybrid Assembly of Korean Phytophthora infestans isolates.</title>
        <authorList>
            <person name="Prokchorchik M."/>
            <person name="Lee Y."/>
            <person name="Seo J."/>
            <person name="Cho J.-H."/>
            <person name="Park Y.-E."/>
            <person name="Jang D.-C."/>
            <person name="Im J.-S."/>
            <person name="Choi J.-G."/>
            <person name="Park H.-J."/>
            <person name="Lee G.-B."/>
            <person name="Lee Y.-G."/>
            <person name="Hong S.-Y."/>
            <person name="Cho K."/>
            <person name="Sohn K.H."/>
        </authorList>
    </citation>
    <scope>NUCLEOTIDE SEQUENCE</scope>
    <source>
        <strain evidence="2">KR_1_A1</strain>
        <strain evidence="3">KR_2_A2</strain>
    </source>
</reference>
<proteinExistence type="predicted"/>
<dbReference type="EMBL" id="JAACNO010003094">
    <property type="protein sequence ID" value="KAF4128562.1"/>
    <property type="molecule type" value="Genomic_DNA"/>
</dbReference>
<dbReference type="Proteomes" id="UP000704712">
    <property type="component" value="Unassembled WGS sequence"/>
</dbReference>
<sequence>MLKVADFGESWLLRSVAPRPNFFPSADVTVQMTTNVGSACWARTTAVPTALSTHFRIKLAVNHSEFFSPAYSPPQVADYVPLLPLACADLEVTRRLANDARARGGHVCWYVCCGLAFPNQFVSSPLVEGELVGYLTFLELDGFLRWNYCLWPSRPWDDLRWRAPMWKVGDTYFVLPGRDGWPVDICLVMKTGGPTAWQLFAVPIVFDNDETVVANAELRAAPLMHTAR</sequence>
<dbReference type="Pfam" id="PF13320">
    <property type="entry name" value="GH123_cat"/>
    <property type="match status" value="1"/>
</dbReference>
<evidence type="ECO:0000313" key="2">
    <source>
        <dbReference type="EMBL" id="KAF4028925.1"/>
    </source>
</evidence>
<dbReference type="Proteomes" id="UP000602510">
    <property type="component" value="Unassembled WGS sequence"/>
</dbReference>
<organism evidence="2 4">
    <name type="scientific">Phytophthora infestans</name>
    <name type="common">Potato late blight agent</name>
    <name type="synonym">Botrytis infestans</name>
    <dbReference type="NCBI Taxonomy" id="4787"/>
    <lineage>
        <taxon>Eukaryota</taxon>
        <taxon>Sar</taxon>
        <taxon>Stramenopiles</taxon>
        <taxon>Oomycota</taxon>
        <taxon>Peronosporomycetes</taxon>
        <taxon>Peronosporales</taxon>
        <taxon>Peronosporaceae</taxon>
        <taxon>Phytophthora</taxon>
    </lineage>
</organism>
<comment type="caution">
    <text evidence="2">The sequence shown here is derived from an EMBL/GenBank/DDBJ whole genome shotgun (WGS) entry which is preliminary data.</text>
</comment>
<keyword evidence="4" id="KW-1185">Reference proteome</keyword>
<gene>
    <name evidence="2" type="ORF">GN244_ATG19373</name>
    <name evidence="3" type="ORF">GN958_ATG22246</name>
</gene>
<name>A0A833WCY9_PHYIN</name>
<protein>
    <recommendedName>
        <fullName evidence="1">Glycoside hydrolase 123 catalytic domain-containing protein</fullName>
    </recommendedName>
</protein>
<evidence type="ECO:0000313" key="3">
    <source>
        <dbReference type="EMBL" id="KAF4128562.1"/>
    </source>
</evidence>